<reference evidence="1" key="2">
    <citation type="submission" date="2021-03" db="UniProtKB">
        <authorList>
            <consortium name="EnsemblPlants"/>
        </authorList>
    </citation>
    <scope>IDENTIFICATION</scope>
</reference>
<protein>
    <submittedName>
        <fullName evidence="1">Uncharacterized protein</fullName>
    </submittedName>
</protein>
<dbReference type="AlphaFoldDB" id="A0A803MV21"/>
<evidence type="ECO:0000313" key="2">
    <source>
        <dbReference type="Proteomes" id="UP000596660"/>
    </source>
</evidence>
<name>A0A803MV21_CHEQI</name>
<dbReference type="Gramene" id="AUR62035748-RA">
    <property type="protein sequence ID" value="AUR62035748-RA:cds"/>
    <property type="gene ID" value="AUR62035748"/>
</dbReference>
<keyword evidence="2" id="KW-1185">Reference proteome</keyword>
<reference evidence="1" key="1">
    <citation type="journal article" date="2017" name="Nature">
        <title>The genome of Chenopodium quinoa.</title>
        <authorList>
            <person name="Jarvis D.E."/>
            <person name="Ho Y.S."/>
            <person name="Lightfoot D.J."/>
            <person name="Schmoeckel S.M."/>
            <person name="Li B."/>
            <person name="Borm T.J.A."/>
            <person name="Ohyanagi H."/>
            <person name="Mineta K."/>
            <person name="Michell C.T."/>
            <person name="Saber N."/>
            <person name="Kharbatia N.M."/>
            <person name="Rupper R.R."/>
            <person name="Sharp A.R."/>
            <person name="Dally N."/>
            <person name="Boughton B.A."/>
            <person name="Woo Y.H."/>
            <person name="Gao G."/>
            <person name="Schijlen E.G.W.M."/>
            <person name="Guo X."/>
            <person name="Momin A.A."/>
            <person name="Negrao S."/>
            <person name="Al-Babili S."/>
            <person name="Gehring C."/>
            <person name="Roessner U."/>
            <person name="Jung C."/>
            <person name="Murphy K."/>
            <person name="Arold S.T."/>
            <person name="Gojobori T."/>
            <person name="van der Linden C.G."/>
            <person name="van Loo E.N."/>
            <person name="Jellen E.N."/>
            <person name="Maughan P.J."/>
            <person name="Tester M."/>
        </authorList>
    </citation>
    <scope>NUCLEOTIDE SEQUENCE [LARGE SCALE GENOMIC DNA]</scope>
    <source>
        <strain evidence="1">cv. PI 614886</strain>
    </source>
</reference>
<accession>A0A803MV21</accession>
<sequence length="75" mass="8432">MSQYSKPKNPFDEVLNTLESMGIVAKYGEGFDVDILDSFSSTPDAINLFTSLRSDEGKLQFLRSIVYLKMMCIGQ</sequence>
<organism evidence="1 2">
    <name type="scientific">Chenopodium quinoa</name>
    <name type="common">Quinoa</name>
    <dbReference type="NCBI Taxonomy" id="63459"/>
    <lineage>
        <taxon>Eukaryota</taxon>
        <taxon>Viridiplantae</taxon>
        <taxon>Streptophyta</taxon>
        <taxon>Embryophyta</taxon>
        <taxon>Tracheophyta</taxon>
        <taxon>Spermatophyta</taxon>
        <taxon>Magnoliopsida</taxon>
        <taxon>eudicotyledons</taxon>
        <taxon>Gunneridae</taxon>
        <taxon>Pentapetalae</taxon>
        <taxon>Caryophyllales</taxon>
        <taxon>Chenopodiaceae</taxon>
        <taxon>Chenopodioideae</taxon>
        <taxon>Atripliceae</taxon>
        <taxon>Chenopodium</taxon>
    </lineage>
</organism>
<evidence type="ECO:0000313" key="1">
    <source>
        <dbReference type="EnsemblPlants" id="AUR62035748-RA:cds"/>
    </source>
</evidence>
<proteinExistence type="predicted"/>
<dbReference type="Proteomes" id="UP000596660">
    <property type="component" value="Unplaced"/>
</dbReference>
<dbReference type="EnsemblPlants" id="AUR62035748-RA">
    <property type="protein sequence ID" value="AUR62035748-RA:cds"/>
    <property type="gene ID" value="AUR62035748"/>
</dbReference>